<evidence type="ECO:0000313" key="1">
    <source>
        <dbReference type="EMBL" id="CAB4570221.1"/>
    </source>
</evidence>
<reference evidence="1" key="1">
    <citation type="submission" date="2020-05" db="EMBL/GenBank/DDBJ databases">
        <authorList>
            <person name="Chiriac C."/>
            <person name="Salcher M."/>
            <person name="Ghai R."/>
            <person name="Kavagutti S V."/>
        </authorList>
    </citation>
    <scope>NUCLEOTIDE SEQUENCE</scope>
</reference>
<proteinExistence type="predicted"/>
<dbReference type="Gene3D" id="3.40.109.10">
    <property type="entry name" value="NADH Oxidase"/>
    <property type="match status" value="1"/>
</dbReference>
<accession>A0A6J6E1E5</accession>
<dbReference type="SUPFAM" id="SSF55469">
    <property type="entry name" value="FMN-dependent nitroreductase-like"/>
    <property type="match status" value="1"/>
</dbReference>
<protein>
    <submittedName>
        <fullName evidence="1">Unannotated protein</fullName>
    </submittedName>
</protein>
<dbReference type="GO" id="GO:0016491">
    <property type="term" value="F:oxidoreductase activity"/>
    <property type="evidence" value="ECO:0007669"/>
    <property type="project" value="InterPro"/>
</dbReference>
<sequence>MRQEFKVPRHYKLAYGLAIGYASDNPVNSYEAERLPIADITVHGV</sequence>
<dbReference type="EMBL" id="CAEZTD010000118">
    <property type="protein sequence ID" value="CAB4570221.1"/>
    <property type="molecule type" value="Genomic_DNA"/>
</dbReference>
<dbReference type="InterPro" id="IPR000415">
    <property type="entry name" value="Nitroreductase-like"/>
</dbReference>
<gene>
    <name evidence="1" type="ORF">UFOPK1591_01257</name>
</gene>
<dbReference type="AlphaFoldDB" id="A0A6J6E1E5"/>
<name>A0A6J6E1E5_9ZZZZ</name>
<organism evidence="1">
    <name type="scientific">freshwater metagenome</name>
    <dbReference type="NCBI Taxonomy" id="449393"/>
    <lineage>
        <taxon>unclassified sequences</taxon>
        <taxon>metagenomes</taxon>
        <taxon>ecological metagenomes</taxon>
    </lineage>
</organism>